<evidence type="ECO:0000313" key="1">
    <source>
        <dbReference type="EMBL" id="GBP46812.1"/>
    </source>
</evidence>
<protein>
    <submittedName>
        <fullName evidence="1">Uncharacterized protein</fullName>
    </submittedName>
</protein>
<dbReference type="Proteomes" id="UP000299102">
    <property type="component" value="Unassembled WGS sequence"/>
</dbReference>
<keyword evidence="2" id="KW-1185">Reference proteome</keyword>
<name>A0A4C1W8I4_EUMVA</name>
<reference evidence="1 2" key="1">
    <citation type="journal article" date="2019" name="Commun. Biol.">
        <title>The bagworm genome reveals a unique fibroin gene that provides high tensile strength.</title>
        <authorList>
            <person name="Kono N."/>
            <person name="Nakamura H."/>
            <person name="Ohtoshi R."/>
            <person name="Tomita M."/>
            <person name="Numata K."/>
            <person name="Arakawa K."/>
        </authorList>
    </citation>
    <scope>NUCLEOTIDE SEQUENCE [LARGE SCALE GENOMIC DNA]</scope>
</reference>
<accession>A0A4C1W8I4</accession>
<sequence length="68" mass="7574">MNKSNYGTRRTPAAGRVPPPASWLGVTIMIVEKIGTIDTKKEEINSVSMLVELQQLDKKGQKNVYQTI</sequence>
<organism evidence="1 2">
    <name type="scientific">Eumeta variegata</name>
    <name type="common">Bagworm moth</name>
    <name type="synonym">Eumeta japonica</name>
    <dbReference type="NCBI Taxonomy" id="151549"/>
    <lineage>
        <taxon>Eukaryota</taxon>
        <taxon>Metazoa</taxon>
        <taxon>Ecdysozoa</taxon>
        <taxon>Arthropoda</taxon>
        <taxon>Hexapoda</taxon>
        <taxon>Insecta</taxon>
        <taxon>Pterygota</taxon>
        <taxon>Neoptera</taxon>
        <taxon>Endopterygota</taxon>
        <taxon>Lepidoptera</taxon>
        <taxon>Glossata</taxon>
        <taxon>Ditrysia</taxon>
        <taxon>Tineoidea</taxon>
        <taxon>Psychidae</taxon>
        <taxon>Oiketicinae</taxon>
        <taxon>Eumeta</taxon>
    </lineage>
</organism>
<proteinExistence type="predicted"/>
<dbReference type="EMBL" id="BGZK01000489">
    <property type="protein sequence ID" value="GBP46812.1"/>
    <property type="molecule type" value="Genomic_DNA"/>
</dbReference>
<evidence type="ECO:0000313" key="2">
    <source>
        <dbReference type="Proteomes" id="UP000299102"/>
    </source>
</evidence>
<gene>
    <name evidence="1" type="ORF">EVAR_10780_1</name>
</gene>
<dbReference type="AlphaFoldDB" id="A0A4C1W8I4"/>
<comment type="caution">
    <text evidence="1">The sequence shown here is derived from an EMBL/GenBank/DDBJ whole genome shotgun (WGS) entry which is preliminary data.</text>
</comment>